<dbReference type="SUPFAM" id="SSF55424">
    <property type="entry name" value="FAD/NAD-linked reductases, dimerisation (C-terminal) domain"/>
    <property type="match status" value="1"/>
</dbReference>
<gene>
    <name evidence="6" type="ORF">SAMN06295905_2182</name>
</gene>
<dbReference type="AlphaFoldDB" id="A0A1Y6FKF9"/>
<dbReference type="Proteomes" id="UP000194474">
    <property type="component" value="Unassembled WGS sequence"/>
</dbReference>
<dbReference type="InterPro" id="IPR036188">
    <property type="entry name" value="FAD/NAD-bd_sf"/>
</dbReference>
<evidence type="ECO:0000259" key="5">
    <source>
        <dbReference type="Pfam" id="PF07992"/>
    </source>
</evidence>
<dbReference type="Pfam" id="PF07992">
    <property type="entry name" value="Pyr_redox_2"/>
    <property type="match status" value="1"/>
</dbReference>
<dbReference type="EMBL" id="FXWK01000001">
    <property type="protein sequence ID" value="SMQ72933.1"/>
    <property type="molecule type" value="Genomic_DNA"/>
</dbReference>
<evidence type="ECO:0000256" key="2">
    <source>
        <dbReference type="ARBA" id="ARBA00022630"/>
    </source>
</evidence>
<dbReference type="PRINTS" id="PR00411">
    <property type="entry name" value="PNDRDTASEI"/>
</dbReference>
<dbReference type="OrthoDB" id="9761158at2"/>
<evidence type="ECO:0000259" key="4">
    <source>
        <dbReference type="Pfam" id="PF02852"/>
    </source>
</evidence>
<name>A0A1Y6FKF9_9HYPH</name>
<dbReference type="Gene3D" id="3.50.50.60">
    <property type="entry name" value="FAD/NAD(P)-binding domain"/>
    <property type="match status" value="2"/>
</dbReference>
<protein>
    <submittedName>
        <fullName evidence="6">Pyruvate/2-oxoglutarate dehydrogenase complex, dihydrolipoamide dehydrogenase (E3) component</fullName>
    </submittedName>
</protein>
<evidence type="ECO:0000256" key="1">
    <source>
        <dbReference type="ARBA" id="ARBA00001974"/>
    </source>
</evidence>
<accession>A0A1Y6FKF9</accession>
<evidence type="ECO:0000313" key="6">
    <source>
        <dbReference type="EMBL" id="SMQ72933.1"/>
    </source>
</evidence>
<keyword evidence="3" id="KW-0274">FAD</keyword>
<dbReference type="Pfam" id="PF02852">
    <property type="entry name" value="Pyr_redox_dim"/>
    <property type="match status" value="1"/>
</dbReference>
<dbReference type="RefSeq" id="WP_086470423.1">
    <property type="nucleotide sequence ID" value="NZ_FXWK01000001.1"/>
</dbReference>
<dbReference type="Gene3D" id="3.30.390.30">
    <property type="match status" value="1"/>
</dbReference>
<keyword evidence="6" id="KW-0670">Pyruvate</keyword>
<dbReference type="PANTHER" id="PTHR43014:SF2">
    <property type="entry name" value="MERCURIC REDUCTASE"/>
    <property type="match status" value="1"/>
</dbReference>
<feature type="domain" description="FAD/NAD(P)-binding" evidence="5">
    <location>
        <begin position="9"/>
        <end position="325"/>
    </location>
</feature>
<dbReference type="GO" id="GO:0050660">
    <property type="term" value="F:flavin adenine dinucleotide binding"/>
    <property type="evidence" value="ECO:0007669"/>
    <property type="project" value="TreeGrafter"/>
</dbReference>
<dbReference type="InterPro" id="IPR004099">
    <property type="entry name" value="Pyr_nucl-diS_OxRdtase_dimer"/>
</dbReference>
<organism evidence="6 7">
    <name type="scientific">Devosia lucknowensis</name>
    <dbReference type="NCBI Taxonomy" id="1096929"/>
    <lineage>
        <taxon>Bacteria</taxon>
        <taxon>Pseudomonadati</taxon>
        <taxon>Pseudomonadota</taxon>
        <taxon>Alphaproteobacteria</taxon>
        <taxon>Hyphomicrobiales</taxon>
        <taxon>Devosiaceae</taxon>
        <taxon>Devosia</taxon>
    </lineage>
</organism>
<evidence type="ECO:0000313" key="7">
    <source>
        <dbReference type="Proteomes" id="UP000194474"/>
    </source>
</evidence>
<reference evidence="7" key="1">
    <citation type="submission" date="2017-04" db="EMBL/GenBank/DDBJ databases">
        <authorList>
            <person name="Varghese N."/>
            <person name="Submissions S."/>
        </authorList>
    </citation>
    <scope>NUCLEOTIDE SEQUENCE [LARGE SCALE GENOMIC DNA]</scope>
</reference>
<dbReference type="InterPro" id="IPR023753">
    <property type="entry name" value="FAD/NAD-binding_dom"/>
</dbReference>
<comment type="cofactor">
    <cofactor evidence="1">
        <name>FAD</name>
        <dbReference type="ChEBI" id="CHEBI:57692"/>
    </cofactor>
</comment>
<keyword evidence="7" id="KW-1185">Reference proteome</keyword>
<evidence type="ECO:0000256" key="3">
    <source>
        <dbReference type="ARBA" id="ARBA00022827"/>
    </source>
</evidence>
<dbReference type="SUPFAM" id="SSF51905">
    <property type="entry name" value="FAD/NAD(P)-binding domain"/>
    <property type="match status" value="1"/>
</dbReference>
<keyword evidence="2" id="KW-0285">Flavoprotein</keyword>
<feature type="domain" description="Pyridine nucleotide-disulphide oxidoreductase dimerisation" evidence="4">
    <location>
        <begin position="369"/>
        <end position="447"/>
    </location>
</feature>
<dbReference type="GO" id="GO:0003955">
    <property type="term" value="F:NAD(P)H dehydrogenase (quinone) activity"/>
    <property type="evidence" value="ECO:0007669"/>
    <property type="project" value="TreeGrafter"/>
</dbReference>
<sequence>MAEISRPELCVVGAGALGLALAQYARRLGAEVTLVDRGFEEPGDAPQRDLVVASIIESARRAHAIRTAGAVGVSAAAPKISIKAVLERAQQVAEDQAVLDGVDRLKGLGISVFAGAAHFVDAATLAVGDVLVKPQATVLALGETSLIPAVAGLEEAGFFTLDTLIDNTRKLTHLLVIGNDPEGLALAQAYRRLGSEVTVVPQGQALAGFDAEAAAIWSHFLREDGVSLLDGASVSAIQPRSQGIGATVALADGSELTLDLSHILVANGQAAELADLNLDAGNIRALKGQGGLYASGDLGQTSNRKVRVVGAAAGLNQWQHALAHGRAVVDAVVIGSNQNRSGAQPRIVPTSPALVQIGQHVSGDLPAGYSILRANLAENAQIRSQGESGGLIKVILNPKGRIAGASLVGSGAQDLAGVLSLAMDQGLPFEALAGMPLPRPSLLSSLVTLSENRSAPQVVASARKRSSAVMRMLRR</sequence>
<dbReference type="PANTHER" id="PTHR43014">
    <property type="entry name" value="MERCURIC REDUCTASE"/>
    <property type="match status" value="1"/>
</dbReference>
<dbReference type="InterPro" id="IPR016156">
    <property type="entry name" value="FAD/NAD-linked_Rdtase_dimer_sf"/>
</dbReference>
<proteinExistence type="predicted"/>